<feature type="signal peptide" evidence="5">
    <location>
        <begin position="1"/>
        <end position="31"/>
    </location>
</feature>
<dbReference type="Gene3D" id="2.60.120.200">
    <property type="match status" value="1"/>
</dbReference>
<dbReference type="InterPro" id="IPR023296">
    <property type="entry name" value="Glyco_hydro_beta-prop_sf"/>
</dbReference>
<dbReference type="EMBL" id="BMYZ01000001">
    <property type="protein sequence ID" value="GGY61110.1"/>
    <property type="molecule type" value="Genomic_DNA"/>
</dbReference>
<proteinExistence type="inferred from homology"/>
<accession>A0ABQ3ANL5</accession>
<dbReference type="CDD" id="cd09002">
    <property type="entry name" value="GH43_XYL-like"/>
    <property type="match status" value="1"/>
</dbReference>
<protein>
    <submittedName>
        <fullName evidence="7">Xylosidase</fullName>
    </submittedName>
</protein>
<keyword evidence="3 4" id="KW-0326">Glycosidase</keyword>
<feature type="domain" description="Beta-xylosidase C-terminal Concanavalin A-like" evidence="6">
    <location>
        <begin position="365"/>
        <end position="535"/>
    </location>
</feature>
<reference evidence="8" key="1">
    <citation type="journal article" date="2019" name="Int. J. Syst. Evol. Microbiol.">
        <title>The Global Catalogue of Microorganisms (GCM) 10K type strain sequencing project: providing services to taxonomists for standard genome sequencing and annotation.</title>
        <authorList>
            <consortium name="The Broad Institute Genomics Platform"/>
            <consortium name="The Broad Institute Genome Sequencing Center for Infectious Disease"/>
            <person name="Wu L."/>
            <person name="Ma J."/>
        </authorList>
    </citation>
    <scope>NUCLEOTIDE SEQUENCE [LARGE SCALE GENOMIC DNA]</scope>
    <source>
        <strain evidence="8">KCTC 32239</strain>
    </source>
</reference>
<dbReference type="InterPro" id="IPR013320">
    <property type="entry name" value="ConA-like_dom_sf"/>
</dbReference>
<dbReference type="Proteomes" id="UP000619761">
    <property type="component" value="Unassembled WGS sequence"/>
</dbReference>
<dbReference type="SUPFAM" id="SSF75005">
    <property type="entry name" value="Arabinanase/levansucrase/invertase"/>
    <property type="match status" value="1"/>
</dbReference>
<evidence type="ECO:0000313" key="7">
    <source>
        <dbReference type="EMBL" id="GGY61110.1"/>
    </source>
</evidence>
<comment type="caution">
    <text evidence="7">The sequence shown here is derived from an EMBL/GenBank/DDBJ whole genome shotgun (WGS) entry which is preliminary data.</text>
</comment>
<evidence type="ECO:0000256" key="4">
    <source>
        <dbReference type="RuleBase" id="RU361187"/>
    </source>
</evidence>
<sequence length="549" mass="61026">MDATRRNIFKACIAGAVVSPLALTNSTQAIAASANTNTNCTRQTLQWGRGIEGQRKADLGNGTFLNPILAGDHPDPTILKDGDDYYMTFSSFNSYPGIVIWHSKDLVNWVPVGAALHKNIGTVWALDLCKHKNRYYIYIPAAPDGKPWSTFVIWADDIKGPWSEPVDLNIVGCIDPGHIVGEDGKRYLFVNGIRKIRLRDDGLATDGQVENAYSPWRYPDDWITENFAPEGPKLLRRGEWFYLVTAVGGTAGPVTGHMVIAARSRSIHGPWEHCPNNPLVRTLSDAEPWWSRGHATLVEGPGKTGEWWMVYHAYENGFRTLGRQTILEPIEWTDDGWFRAKGGDLSQPLPKPLPASKGVAGFALSDDFARNKFGIQWSFHNPGAQEMARVNYGKKVLELAGAGTSPADSSPLTCGVGDRAYQVEVSFTLDGDAEAGLLLFYNHKAFVGLGFTAETLKIYQYSEELPWARRELKTKSLRMRLTNDHNVITYEYSLDSGRTWKLFPTRMEVSGIHHNVFGGFLSLKVGIYSVGKGKVQVRDFQYRALAQKG</sequence>
<evidence type="ECO:0000256" key="1">
    <source>
        <dbReference type="ARBA" id="ARBA00009865"/>
    </source>
</evidence>
<dbReference type="InterPro" id="IPR006710">
    <property type="entry name" value="Glyco_hydro_43"/>
</dbReference>
<dbReference type="SUPFAM" id="SSF49899">
    <property type="entry name" value="Concanavalin A-like lectins/glucanases"/>
    <property type="match status" value="1"/>
</dbReference>
<comment type="similarity">
    <text evidence="1 4">Belongs to the glycosyl hydrolase 43 family.</text>
</comment>
<organism evidence="7 8">
    <name type="scientific">Cellvibrio zantedeschiae</name>
    <dbReference type="NCBI Taxonomy" id="1237077"/>
    <lineage>
        <taxon>Bacteria</taxon>
        <taxon>Pseudomonadati</taxon>
        <taxon>Pseudomonadota</taxon>
        <taxon>Gammaproteobacteria</taxon>
        <taxon>Cellvibrionales</taxon>
        <taxon>Cellvibrionaceae</taxon>
        <taxon>Cellvibrio</taxon>
    </lineage>
</organism>
<gene>
    <name evidence="7" type="ORF">GCM10011613_00590</name>
</gene>
<name>A0ABQ3ANL5_9GAMM</name>
<dbReference type="Pfam" id="PF17851">
    <property type="entry name" value="GH43_C2"/>
    <property type="match status" value="1"/>
</dbReference>
<evidence type="ECO:0000313" key="8">
    <source>
        <dbReference type="Proteomes" id="UP000619761"/>
    </source>
</evidence>
<evidence type="ECO:0000259" key="6">
    <source>
        <dbReference type="Pfam" id="PF17851"/>
    </source>
</evidence>
<evidence type="ECO:0000256" key="2">
    <source>
        <dbReference type="ARBA" id="ARBA00022801"/>
    </source>
</evidence>
<dbReference type="InterPro" id="IPR041542">
    <property type="entry name" value="GH43_C2"/>
</dbReference>
<keyword evidence="2 4" id="KW-0378">Hydrolase</keyword>
<keyword evidence="8" id="KW-1185">Reference proteome</keyword>
<dbReference type="Pfam" id="PF04616">
    <property type="entry name" value="Glyco_hydro_43"/>
    <property type="match status" value="1"/>
</dbReference>
<feature type="chain" id="PRO_5046102395" evidence="5">
    <location>
        <begin position="32"/>
        <end position="549"/>
    </location>
</feature>
<dbReference type="Gene3D" id="2.115.10.20">
    <property type="entry name" value="Glycosyl hydrolase domain, family 43"/>
    <property type="match status" value="1"/>
</dbReference>
<dbReference type="InterPro" id="IPR051795">
    <property type="entry name" value="Glycosyl_Hydrlase_43"/>
</dbReference>
<evidence type="ECO:0000256" key="5">
    <source>
        <dbReference type="SAM" id="SignalP"/>
    </source>
</evidence>
<keyword evidence="5" id="KW-0732">Signal</keyword>
<dbReference type="PANTHER" id="PTHR42812">
    <property type="entry name" value="BETA-XYLOSIDASE"/>
    <property type="match status" value="1"/>
</dbReference>
<dbReference type="PANTHER" id="PTHR42812:SF2">
    <property type="entry name" value="XYLOSIDASE_ARABINOSIDASE"/>
    <property type="match status" value="1"/>
</dbReference>
<evidence type="ECO:0000256" key="3">
    <source>
        <dbReference type="ARBA" id="ARBA00023295"/>
    </source>
</evidence>